<dbReference type="InterPro" id="IPR043129">
    <property type="entry name" value="ATPase_NBD"/>
</dbReference>
<dbReference type="Pfam" id="PF21522">
    <property type="entry name" value="MreB-like_C"/>
    <property type="match status" value="1"/>
</dbReference>
<dbReference type="EMBL" id="RRCN01000001">
    <property type="protein sequence ID" value="RRJ64244.1"/>
    <property type="molecule type" value="Genomic_DNA"/>
</dbReference>
<reference evidence="3 4" key="1">
    <citation type="submission" date="2018-11" db="EMBL/GenBank/DDBJ databases">
        <title>Genome sequencing of Paenibacillus sp. KCOM 3021 (= ChDC PVNT-B20).</title>
        <authorList>
            <person name="Kook J.-K."/>
            <person name="Park S.-N."/>
            <person name="Lim Y.K."/>
        </authorList>
    </citation>
    <scope>NUCLEOTIDE SEQUENCE [LARGE SCALE GENOMIC DNA]</scope>
    <source>
        <strain evidence="3 4">KCOM 3021</strain>
    </source>
</reference>
<dbReference type="Proteomes" id="UP000267017">
    <property type="component" value="Unassembled WGS sequence"/>
</dbReference>
<evidence type="ECO:0000313" key="3">
    <source>
        <dbReference type="EMBL" id="RRJ64244.1"/>
    </source>
</evidence>
<dbReference type="RefSeq" id="WP_128632064.1">
    <property type="nucleotide sequence ID" value="NZ_RRCN01000001.1"/>
</dbReference>
<protein>
    <submittedName>
        <fullName evidence="3">ParM/StbA family protein</fullName>
    </submittedName>
</protein>
<dbReference type="CDD" id="cd24023">
    <property type="entry name" value="ASKHA_NBD_ParM_Alp7A-like"/>
    <property type="match status" value="1"/>
</dbReference>
<proteinExistence type="predicted"/>
<accession>A0A3P3U2F3</accession>
<evidence type="ECO:0000259" key="2">
    <source>
        <dbReference type="Pfam" id="PF21522"/>
    </source>
</evidence>
<organism evidence="3 4">
    <name type="scientific">Paenibacillus oralis</name>
    <dbReference type="NCBI Taxonomy" id="2490856"/>
    <lineage>
        <taxon>Bacteria</taxon>
        <taxon>Bacillati</taxon>
        <taxon>Bacillota</taxon>
        <taxon>Bacilli</taxon>
        <taxon>Bacillales</taxon>
        <taxon>Paenibacillaceae</taxon>
        <taxon>Paenibacillus</taxon>
    </lineage>
</organism>
<feature type="domain" description="Actin-like protein N-terminal" evidence="1">
    <location>
        <begin position="6"/>
        <end position="177"/>
    </location>
</feature>
<evidence type="ECO:0000313" key="4">
    <source>
        <dbReference type="Proteomes" id="UP000267017"/>
    </source>
</evidence>
<dbReference type="Gene3D" id="3.30.420.40">
    <property type="match status" value="2"/>
</dbReference>
<feature type="domain" description="Actin homologue MreB-like C-terminal" evidence="2">
    <location>
        <begin position="205"/>
        <end position="327"/>
    </location>
</feature>
<keyword evidence="4" id="KW-1185">Reference proteome</keyword>
<dbReference type="Pfam" id="PF17989">
    <property type="entry name" value="ALP_N"/>
    <property type="match status" value="1"/>
</dbReference>
<gene>
    <name evidence="3" type="ORF">EHV15_15930</name>
</gene>
<comment type="caution">
    <text evidence="3">The sequence shown here is derived from an EMBL/GenBank/DDBJ whole genome shotgun (WGS) entry which is preliminary data.</text>
</comment>
<sequence>MVKIAGIDVGNDSVKVVVDGSERPVIIPSIVSPGYDRHVLQEEDSPLKALDVRVYSPKLKRNNQRYFVGLLAMEDQDNSELEETDNKATSDQSLVVALTALAYAALSGKTYPAAGTGIEEAEYIIGTGLPVRTYVAFHQAFEERLTGEHEVTFLSTPELRGRTVRIKIRRTIVSVEGAAALFHLATNESLQVKNEELHKGVIGVCEIGALTTDFPVVKRMNIDNQFSTGEQFGLATYLDSIIRDIEDQYGYRFPSRTKLIGRIRNREFVIQRVGEGQADIRPIVDMYFNRAAQKLVDLIRKRWKKYPDIECFYVLGGGAAALKSYLMDAAGSMRLRFEDNSEILNVQGYLKLAQNKAGQQPEPNPA</sequence>
<dbReference type="SUPFAM" id="SSF53067">
    <property type="entry name" value="Actin-like ATPase domain"/>
    <property type="match status" value="2"/>
</dbReference>
<name>A0A3P3U2F3_9BACL</name>
<dbReference type="OrthoDB" id="5412507at2"/>
<evidence type="ECO:0000259" key="1">
    <source>
        <dbReference type="Pfam" id="PF17989"/>
    </source>
</evidence>
<dbReference type="InterPro" id="IPR040607">
    <property type="entry name" value="ALP_N"/>
</dbReference>
<dbReference type="AlphaFoldDB" id="A0A3P3U2F3"/>
<dbReference type="InterPro" id="IPR049067">
    <property type="entry name" value="MreB-like_C"/>
</dbReference>